<accession>A0ABV2AVK4</accession>
<name>A0ABV2AVK4_9EUKA</name>
<comment type="caution">
    <text evidence="1">The sequence shown here is derived from an EMBL/GenBank/DDBJ whole genome shotgun (WGS) entry which is preliminary data.</text>
</comment>
<evidence type="ECO:0000313" key="2">
    <source>
        <dbReference type="Proteomes" id="UP001439008"/>
    </source>
</evidence>
<dbReference type="EMBL" id="JBDODL010007385">
    <property type="protein sequence ID" value="MES1923642.1"/>
    <property type="molecule type" value="Genomic_DNA"/>
</dbReference>
<evidence type="ECO:0000313" key="1">
    <source>
        <dbReference type="EMBL" id="MES1923642.1"/>
    </source>
</evidence>
<gene>
    <name evidence="1" type="ORF">MHBO_005259</name>
</gene>
<sequence length="140" mass="15183">MMLGYMLGAYGPTSGYNALKSFATKKNAFGSQVQITAPSLTGTMLVGADVISANEFTKYAVTPIDRNSDIFGQDIGGIMNVRMPANLLSGIRYEQDVQVLNGKMKAMFYGHKNDHDLVSQNAIGSKVMTTSMYMLTGNQH</sequence>
<dbReference type="Proteomes" id="UP001439008">
    <property type="component" value="Unassembled WGS sequence"/>
</dbReference>
<organism evidence="1 2">
    <name type="scientific">Bonamia ostreae</name>
    <dbReference type="NCBI Taxonomy" id="126728"/>
    <lineage>
        <taxon>Eukaryota</taxon>
        <taxon>Sar</taxon>
        <taxon>Rhizaria</taxon>
        <taxon>Endomyxa</taxon>
        <taxon>Ascetosporea</taxon>
        <taxon>Haplosporida</taxon>
        <taxon>Bonamia</taxon>
    </lineage>
</organism>
<feature type="non-terminal residue" evidence="1">
    <location>
        <position position="140"/>
    </location>
</feature>
<proteinExistence type="predicted"/>
<keyword evidence="2" id="KW-1185">Reference proteome</keyword>
<protein>
    <submittedName>
        <fullName evidence="1">Uncharacterized protein</fullName>
    </submittedName>
</protein>
<reference evidence="1 2" key="1">
    <citation type="journal article" date="2024" name="BMC Biol.">
        <title>Comparative genomics of Ascetosporea gives new insight into the evolutionary basis for animal parasitism in Rhizaria.</title>
        <authorList>
            <person name="Hiltunen Thoren M."/>
            <person name="Onut-Brannstrom I."/>
            <person name="Alfjorden A."/>
            <person name="Peckova H."/>
            <person name="Swords F."/>
            <person name="Hooper C."/>
            <person name="Holzer A.S."/>
            <person name="Bass D."/>
            <person name="Burki F."/>
        </authorList>
    </citation>
    <scope>NUCLEOTIDE SEQUENCE [LARGE SCALE GENOMIC DNA]</scope>
    <source>
        <strain evidence="1">20-A016</strain>
    </source>
</reference>